<name>A0ABU8SLL6_9LACO</name>
<organism evidence="1 2">
    <name type="scientific">Nicoliella lavandulae</name>
    <dbReference type="NCBI Taxonomy" id="3082954"/>
    <lineage>
        <taxon>Bacteria</taxon>
        <taxon>Bacillati</taxon>
        <taxon>Bacillota</taxon>
        <taxon>Bacilli</taxon>
        <taxon>Lactobacillales</taxon>
        <taxon>Lactobacillaceae</taxon>
        <taxon>Nicoliella</taxon>
    </lineage>
</organism>
<dbReference type="Gene3D" id="1.10.220.80">
    <property type="entry name" value="BH2638-like"/>
    <property type="match status" value="1"/>
</dbReference>
<protein>
    <submittedName>
        <fullName evidence="1">UPF0223 family protein</fullName>
    </submittedName>
</protein>
<gene>
    <name evidence="1" type="ORF">R4146_06290</name>
</gene>
<reference evidence="1 2" key="1">
    <citation type="submission" date="2023-10" db="EMBL/GenBank/DDBJ databases">
        <title>Nicoliella lavandulae sp. nov. isolated from Lavandula angustifolia flowers.</title>
        <authorList>
            <person name="Alcantara C."/>
            <person name="Zuniga M."/>
            <person name="Landete J.M."/>
            <person name="Monedero V."/>
        </authorList>
    </citation>
    <scope>NUCLEOTIDE SEQUENCE [LARGE SCALE GENOMIC DNA]</scope>
    <source>
        <strain evidence="1 2">Es01</strain>
    </source>
</reference>
<sequence>MKPNYQYPIFEDWNREELTQVCKLYQLVEDAYELPHGANRVGLLDAYADFQKIVPAKGEQRTIERQFESNSGYNIFKVFKLARDSTTKNVKING</sequence>
<proteinExistence type="predicted"/>
<accession>A0ABU8SLL6</accession>
<dbReference type="Proteomes" id="UP001370590">
    <property type="component" value="Unassembled WGS sequence"/>
</dbReference>
<dbReference type="SUPFAM" id="SSF158504">
    <property type="entry name" value="BH2638-like"/>
    <property type="match status" value="1"/>
</dbReference>
<keyword evidence="2" id="KW-1185">Reference proteome</keyword>
<evidence type="ECO:0000313" key="2">
    <source>
        <dbReference type="Proteomes" id="UP001370590"/>
    </source>
</evidence>
<comment type="caution">
    <text evidence="1">The sequence shown here is derived from an EMBL/GenBank/DDBJ whole genome shotgun (WGS) entry which is preliminary data.</text>
</comment>
<dbReference type="EMBL" id="JAWMWH010000001">
    <property type="protein sequence ID" value="MEJ6400769.1"/>
    <property type="molecule type" value="Genomic_DNA"/>
</dbReference>
<dbReference type="Pfam" id="PF05256">
    <property type="entry name" value="UPF0223"/>
    <property type="match status" value="1"/>
</dbReference>
<evidence type="ECO:0000313" key="1">
    <source>
        <dbReference type="EMBL" id="MEJ6400769.1"/>
    </source>
</evidence>
<dbReference type="RefSeq" id="WP_339960571.1">
    <property type="nucleotide sequence ID" value="NZ_JAWMWH010000001.1"/>
</dbReference>
<dbReference type="InterPro" id="IPR007920">
    <property type="entry name" value="UPF0223"/>
</dbReference>
<dbReference type="InterPro" id="IPR023324">
    <property type="entry name" value="BH2638-like_sf"/>
</dbReference>